<sequence length="530" mass="62178">MKVNNPVGKLISFNQSTGLIKYVGPLEGAIENEIWYGIEWKDPSRGKHDGSYKGKRYFTTRHPTGGSFVKPNKVDFGVSIWEAIEDKYFKDETALRNHNETDKNEDSLLYNNFDAKERGMKINCISIAQSKISSTHGVDKINEHFPKLIEIELEDNLFYSWSQIFDILDQVKTLKIINISDNILEYDENDQRTYENITGLIINKMNYDWNNVCRILKHFPNVIELKTCFNSITKIDNIDIPCLDKLTILDLESNKIIEWKNLLKLGEFKNLQVLYANDIQLSEIVFDDCDFNYKTKYFPNLKILALNDNRINNWDSINQLHKLKSLEELRLKSNPLCETEKSETFRQMIIAKIGNLRVVNRTQIERKDRIGDERKMAEIDYLKKFAKKWYELKESIESAKTEDEKKKAQYQLDRFHLEHPRYMAIVKIYGATEKSETEVKIDTLKSSLISVKILNEVSGKIVERKIPSTIEIKRLKVIIKNLFKANFMNEEMKLFYTTIKKPSEEYELDNDYRVLNFYSIDNGDTIIARL</sequence>
<evidence type="ECO:0000256" key="6">
    <source>
        <dbReference type="ARBA" id="ARBA00022737"/>
    </source>
</evidence>
<dbReference type="PANTHER" id="PTHR18849:SF0">
    <property type="entry name" value="CILIA- AND FLAGELLA-ASSOCIATED PROTEIN 410-RELATED"/>
    <property type="match status" value="1"/>
</dbReference>
<dbReference type="PANTHER" id="PTHR18849">
    <property type="entry name" value="LEUCINE RICH REPEAT PROTEIN"/>
    <property type="match status" value="1"/>
</dbReference>
<name>A0A813YLE0_9BILA</name>
<dbReference type="Gene3D" id="3.10.20.90">
    <property type="entry name" value="Phosphatidylinositol 3-kinase Catalytic Subunit, Chain A, domain 1"/>
    <property type="match status" value="1"/>
</dbReference>
<dbReference type="InterPro" id="IPR000938">
    <property type="entry name" value="CAP-Gly_domain"/>
</dbReference>
<evidence type="ECO:0000256" key="4">
    <source>
        <dbReference type="ARBA" id="ARBA00022490"/>
    </source>
</evidence>
<dbReference type="InterPro" id="IPR001611">
    <property type="entry name" value="Leu-rich_rpt"/>
</dbReference>
<dbReference type="CDD" id="cd17044">
    <property type="entry name" value="Ubl_TBCE"/>
    <property type="match status" value="1"/>
</dbReference>
<keyword evidence="6" id="KW-0677">Repeat</keyword>
<dbReference type="SUPFAM" id="SSF52058">
    <property type="entry name" value="L domain-like"/>
    <property type="match status" value="1"/>
</dbReference>
<dbReference type="SMART" id="SM01052">
    <property type="entry name" value="CAP_GLY"/>
    <property type="match status" value="1"/>
</dbReference>
<evidence type="ECO:0000256" key="1">
    <source>
        <dbReference type="ARBA" id="ARBA00004496"/>
    </source>
</evidence>
<comment type="subcellular location">
    <subcellularLocation>
        <location evidence="1">Cytoplasm</location>
    </subcellularLocation>
</comment>
<dbReference type="SUPFAM" id="SSF74924">
    <property type="entry name" value="Cap-Gly domain"/>
    <property type="match status" value="1"/>
</dbReference>
<dbReference type="InterPro" id="IPR044079">
    <property type="entry name" value="Ubl_TBCE"/>
</dbReference>
<dbReference type="AlphaFoldDB" id="A0A813YLE0"/>
<dbReference type="InterPro" id="IPR032675">
    <property type="entry name" value="LRR_dom_sf"/>
</dbReference>
<evidence type="ECO:0000259" key="9">
    <source>
        <dbReference type="PROSITE" id="PS50245"/>
    </source>
</evidence>
<dbReference type="Pfam" id="PF14580">
    <property type="entry name" value="LRR_9"/>
    <property type="match status" value="1"/>
</dbReference>
<comment type="similarity">
    <text evidence="2">Belongs to the TBCE family.</text>
</comment>
<dbReference type="SUPFAM" id="SSF54236">
    <property type="entry name" value="Ubiquitin-like"/>
    <property type="match status" value="1"/>
</dbReference>
<dbReference type="OrthoDB" id="5273213at2759"/>
<dbReference type="Proteomes" id="UP000663879">
    <property type="component" value="Unassembled WGS sequence"/>
</dbReference>
<dbReference type="PROSITE" id="PS50245">
    <property type="entry name" value="CAP_GLY_2"/>
    <property type="match status" value="1"/>
</dbReference>
<evidence type="ECO:0000256" key="5">
    <source>
        <dbReference type="ARBA" id="ARBA00022614"/>
    </source>
</evidence>
<organism evidence="10 11">
    <name type="scientific">Brachionus calyciflorus</name>
    <dbReference type="NCBI Taxonomy" id="104777"/>
    <lineage>
        <taxon>Eukaryota</taxon>
        <taxon>Metazoa</taxon>
        <taxon>Spiralia</taxon>
        <taxon>Gnathifera</taxon>
        <taxon>Rotifera</taxon>
        <taxon>Eurotatoria</taxon>
        <taxon>Monogononta</taxon>
        <taxon>Pseudotrocha</taxon>
        <taxon>Ploima</taxon>
        <taxon>Brachionidae</taxon>
        <taxon>Brachionus</taxon>
    </lineage>
</organism>
<dbReference type="PROSITE" id="PS51450">
    <property type="entry name" value="LRR"/>
    <property type="match status" value="2"/>
</dbReference>
<evidence type="ECO:0000256" key="8">
    <source>
        <dbReference type="ARBA" id="ARBA00030180"/>
    </source>
</evidence>
<keyword evidence="11" id="KW-1185">Reference proteome</keyword>
<comment type="caution">
    <text evidence="10">The sequence shown here is derived from an EMBL/GenBank/DDBJ whole genome shotgun (WGS) entry which is preliminary data.</text>
</comment>
<evidence type="ECO:0000256" key="2">
    <source>
        <dbReference type="ARBA" id="ARBA00006286"/>
    </source>
</evidence>
<keyword evidence="7" id="KW-0143">Chaperone</keyword>
<dbReference type="Gene3D" id="2.30.30.190">
    <property type="entry name" value="CAP Gly-rich-like domain"/>
    <property type="match status" value="1"/>
</dbReference>
<evidence type="ECO:0000313" key="11">
    <source>
        <dbReference type="Proteomes" id="UP000663879"/>
    </source>
</evidence>
<dbReference type="Pfam" id="PF01302">
    <property type="entry name" value="CAP_GLY"/>
    <property type="match status" value="1"/>
</dbReference>
<gene>
    <name evidence="10" type="ORF">OXX778_LOCUS10664</name>
</gene>
<proteinExistence type="inferred from homology"/>
<dbReference type="InterPro" id="IPR036859">
    <property type="entry name" value="CAP-Gly_dom_sf"/>
</dbReference>
<evidence type="ECO:0000313" key="10">
    <source>
        <dbReference type="EMBL" id="CAF0886026.1"/>
    </source>
</evidence>
<dbReference type="Gene3D" id="3.80.10.10">
    <property type="entry name" value="Ribonuclease Inhibitor"/>
    <property type="match status" value="3"/>
</dbReference>
<keyword evidence="4" id="KW-0963">Cytoplasm</keyword>
<keyword evidence="5" id="KW-0433">Leucine-rich repeat</keyword>
<feature type="domain" description="CAP-Gly" evidence="9">
    <location>
        <begin position="34"/>
        <end position="70"/>
    </location>
</feature>
<protein>
    <recommendedName>
        <fullName evidence="3">Tubulin-specific chaperone E</fullName>
    </recommendedName>
    <alternativeName>
        <fullName evidence="8">Tubulin-folding cofactor E</fullName>
    </alternativeName>
</protein>
<evidence type="ECO:0000256" key="7">
    <source>
        <dbReference type="ARBA" id="ARBA00023186"/>
    </source>
</evidence>
<dbReference type="InterPro" id="IPR029071">
    <property type="entry name" value="Ubiquitin-like_domsf"/>
</dbReference>
<evidence type="ECO:0000256" key="3">
    <source>
        <dbReference type="ARBA" id="ARBA00015004"/>
    </source>
</evidence>
<reference evidence="10" key="1">
    <citation type="submission" date="2021-02" db="EMBL/GenBank/DDBJ databases">
        <authorList>
            <person name="Nowell W R."/>
        </authorList>
    </citation>
    <scope>NUCLEOTIDE SEQUENCE</scope>
    <source>
        <strain evidence="10">Ploen Becks lab</strain>
    </source>
</reference>
<accession>A0A813YLE0</accession>
<dbReference type="GO" id="GO:0005737">
    <property type="term" value="C:cytoplasm"/>
    <property type="evidence" value="ECO:0007669"/>
    <property type="project" value="UniProtKB-SubCell"/>
</dbReference>
<dbReference type="EMBL" id="CAJNOC010001717">
    <property type="protein sequence ID" value="CAF0886026.1"/>
    <property type="molecule type" value="Genomic_DNA"/>
</dbReference>